<evidence type="ECO:0000256" key="1">
    <source>
        <dbReference type="SAM" id="Phobius"/>
    </source>
</evidence>
<sequence>MQKQKGFTLIELMIGISILTIILSILFSVFSYSYATSRNQLSKQFIETQEKLIHQILQEEFRNMTTIQLPAKGIKDINKNDDDPFQDTTNQTTCQYSTSSGTHHMREVNACFMVTDANGNEIRRTPECIDITRSTLFTASFEDRRYIRVRMFLFDPDNPNYPAVEYQETFFAPNVTREP</sequence>
<keyword evidence="1" id="KW-1133">Transmembrane helix</keyword>
<dbReference type="EMBL" id="CP120678">
    <property type="protein sequence ID" value="WIW70027.1"/>
    <property type="molecule type" value="Genomic_DNA"/>
</dbReference>
<dbReference type="InterPro" id="IPR045584">
    <property type="entry name" value="Pilin-like"/>
</dbReference>
<organism evidence="2 3">
    <name type="scientific">Selenobaculum gibii</name>
    <dbReference type="NCBI Taxonomy" id="3054208"/>
    <lineage>
        <taxon>Bacteria</taxon>
        <taxon>Bacillati</taxon>
        <taxon>Bacillota</taxon>
        <taxon>Negativicutes</taxon>
        <taxon>Selenomonadales</taxon>
        <taxon>Selenomonadaceae</taxon>
        <taxon>Selenobaculum</taxon>
    </lineage>
</organism>
<proteinExistence type="predicted"/>
<dbReference type="Gene3D" id="3.30.700.10">
    <property type="entry name" value="Glycoprotein, Type 4 Pilin"/>
    <property type="match status" value="1"/>
</dbReference>
<dbReference type="RefSeq" id="WP_147670457.1">
    <property type="nucleotide sequence ID" value="NZ_CP120678.1"/>
</dbReference>
<evidence type="ECO:0000313" key="2">
    <source>
        <dbReference type="EMBL" id="WIW70027.1"/>
    </source>
</evidence>
<keyword evidence="1" id="KW-0472">Membrane</keyword>
<reference evidence="2" key="1">
    <citation type="submission" date="2023-03" db="EMBL/GenBank/DDBJ databases">
        <title>Selenobaculum gbiensis gen. nov. sp. nov., a new bacterium isolated from the gut microbiota of IBD patient.</title>
        <authorList>
            <person name="Yeo S."/>
            <person name="Park H."/>
            <person name="Huh C.S."/>
        </authorList>
    </citation>
    <scope>NUCLEOTIDE SEQUENCE</scope>
    <source>
        <strain evidence="2">ICN-92133</strain>
    </source>
</reference>
<dbReference type="Proteomes" id="UP001243623">
    <property type="component" value="Chromosome"/>
</dbReference>
<feature type="transmembrane region" description="Helical" evidence="1">
    <location>
        <begin position="12"/>
        <end position="35"/>
    </location>
</feature>
<gene>
    <name evidence="2" type="ORF">P3F81_08965</name>
</gene>
<dbReference type="InterPro" id="IPR012902">
    <property type="entry name" value="N_methyl_site"/>
</dbReference>
<dbReference type="AlphaFoldDB" id="A0A9Y2AHN4"/>
<dbReference type="PROSITE" id="PS00409">
    <property type="entry name" value="PROKAR_NTER_METHYL"/>
    <property type="match status" value="1"/>
</dbReference>
<accession>A0A9Y2AHN4</accession>
<keyword evidence="3" id="KW-1185">Reference proteome</keyword>
<dbReference type="KEGG" id="sgbi:P3F81_08965"/>
<evidence type="ECO:0000313" key="3">
    <source>
        <dbReference type="Proteomes" id="UP001243623"/>
    </source>
</evidence>
<keyword evidence="1" id="KW-0812">Transmembrane</keyword>
<dbReference type="Pfam" id="PF07963">
    <property type="entry name" value="N_methyl"/>
    <property type="match status" value="1"/>
</dbReference>
<dbReference type="NCBIfam" id="TIGR02532">
    <property type="entry name" value="IV_pilin_GFxxxE"/>
    <property type="match status" value="1"/>
</dbReference>
<dbReference type="SUPFAM" id="SSF54523">
    <property type="entry name" value="Pili subunits"/>
    <property type="match status" value="1"/>
</dbReference>
<protein>
    <submittedName>
        <fullName evidence="2">Prepilin-type N-terminal cleavage/methylation domain-containing protein</fullName>
    </submittedName>
</protein>
<name>A0A9Y2AHN4_9FIRM</name>